<keyword evidence="10" id="KW-0560">Oxidoreductase</keyword>
<feature type="compositionally biased region" description="Basic residues" evidence="22">
    <location>
        <begin position="21"/>
        <end position="54"/>
    </location>
</feature>
<dbReference type="GO" id="GO:0047066">
    <property type="term" value="F:phospholipid-hydroperoxide glutathione peroxidase activity"/>
    <property type="evidence" value="ECO:0007669"/>
    <property type="project" value="UniProtKB-EC"/>
</dbReference>
<gene>
    <name evidence="23" type="primary">Gpx4</name>
    <name evidence="23" type="ORF">PHOROB_LOCUS2892</name>
</gene>
<evidence type="ECO:0000256" key="15">
    <source>
        <dbReference type="ARBA" id="ARBA00036482"/>
    </source>
</evidence>
<name>A0AAU9YY65_PHORO</name>
<evidence type="ECO:0000313" key="24">
    <source>
        <dbReference type="Proteomes" id="UP001152836"/>
    </source>
</evidence>
<reference evidence="23" key="1">
    <citation type="submission" date="2022-06" db="EMBL/GenBank/DDBJ databases">
        <authorList>
            <person name="Andreotti S."/>
            <person name="Wyler E."/>
        </authorList>
    </citation>
    <scope>NUCLEOTIDE SEQUENCE</scope>
</reference>
<comment type="function">
    <text evidence="21">Specifically required to prevent mitochondrial cell death by mediating reduction of cardiolipin hydroperoxide. Also required for normal sperm development and male fertility.</text>
</comment>
<evidence type="ECO:0000313" key="23">
    <source>
        <dbReference type="EMBL" id="CAH6779320.1"/>
    </source>
</evidence>
<dbReference type="Gene3D" id="3.40.30.10">
    <property type="entry name" value="Glutaredoxin"/>
    <property type="match status" value="1"/>
</dbReference>
<dbReference type="GO" id="GO:0006629">
    <property type="term" value="P:lipid metabolic process"/>
    <property type="evidence" value="ECO:0007669"/>
    <property type="project" value="UniProtKB-KW"/>
</dbReference>
<keyword evidence="11" id="KW-0443">Lipid metabolism</keyword>
<dbReference type="InterPro" id="IPR029760">
    <property type="entry name" value="GPX_CS"/>
</dbReference>
<dbReference type="GO" id="GO:0005634">
    <property type="term" value="C:nucleus"/>
    <property type="evidence" value="ECO:0007669"/>
    <property type="project" value="TreeGrafter"/>
</dbReference>
<keyword evidence="6" id="KW-0597">Phosphoprotein</keyword>
<organism evidence="23 24">
    <name type="scientific">Phodopus roborovskii</name>
    <name type="common">Roborovski's desert hamster</name>
    <name type="synonym">Cricetulus roborovskii</name>
    <dbReference type="NCBI Taxonomy" id="109678"/>
    <lineage>
        <taxon>Eukaryota</taxon>
        <taxon>Metazoa</taxon>
        <taxon>Chordata</taxon>
        <taxon>Craniata</taxon>
        <taxon>Vertebrata</taxon>
        <taxon>Euteleostomi</taxon>
        <taxon>Mammalia</taxon>
        <taxon>Eutheria</taxon>
        <taxon>Euarchontoglires</taxon>
        <taxon>Glires</taxon>
        <taxon>Rodentia</taxon>
        <taxon>Myomorpha</taxon>
        <taxon>Muroidea</taxon>
        <taxon>Cricetidae</taxon>
        <taxon>Cricetinae</taxon>
        <taxon>Phodopus</taxon>
    </lineage>
</organism>
<dbReference type="PANTHER" id="PTHR11592:SF134">
    <property type="entry name" value="PHOSPHOLIPID HYDROPEROXIDE GLUTATHIONE PEROXIDASE"/>
    <property type="match status" value="1"/>
</dbReference>
<protein>
    <recommendedName>
        <fullName evidence="16">phospholipid-hydroperoxide glutathione peroxidase</fullName>
        <ecNumber evidence="16">1.11.1.12</ecNumber>
    </recommendedName>
    <alternativeName>
        <fullName evidence="17">Glutathione peroxidase 4</fullName>
    </alternativeName>
</protein>
<sequence>MGRAAAGHPGRCRQRGGSPGGRRRRESRRQSPRKRPGPRRRRKARGCRRRRARPRRTDQSPEPFNLKPLLQEPSQDSNCAELLGSCASRDDWRCARSMHEFAAKDIDGHMICLDKYKGFVCIVTNLVDLHARYAECGLRILAFPCNQFGKQEPGSNQEIKEFAAGYDVKFDMYSKICVNGDDAHPLWKWMKVQPKGRGMLGNAIKWNFTKFLIDKNGCVMKRYGPMEEPLVIEKDLPCYL</sequence>
<evidence type="ECO:0000256" key="3">
    <source>
        <dbReference type="ARBA" id="ARBA00006926"/>
    </source>
</evidence>
<dbReference type="AlphaFoldDB" id="A0AAU9YY65"/>
<comment type="caution">
    <text evidence="23">The sequence shown here is derived from an EMBL/GenBank/DDBJ whole genome shotgun (WGS) entry which is preliminary data.</text>
</comment>
<evidence type="ECO:0000256" key="10">
    <source>
        <dbReference type="ARBA" id="ARBA00023002"/>
    </source>
</evidence>
<dbReference type="PANTHER" id="PTHR11592">
    <property type="entry name" value="GLUTATHIONE PEROXIDASE"/>
    <property type="match status" value="1"/>
</dbReference>
<dbReference type="Proteomes" id="UP001152836">
    <property type="component" value="Unassembled WGS sequence"/>
</dbReference>
<comment type="catalytic activity">
    <reaction evidence="13">
        <text>a hydroperoxy polyunsaturated fatty acid + 2 glutathione = a hydroxy polyunsaturated fatty acid + glutathione disulfide + H2O</text>
        <dbReference type="Rhea" id="RHEA:19057"/>
        <dbReference type="ChEBI" id="CHEBI:15377"/>
        <dbReference type="ChEBI" id="CHEBI:57925"/>
        <dbReference type="ChEBI" id="CHEBI:58297"/>
        <dbReference type="ChEBI" id="CHEBI:131871"/>
        <dbReference type="ChEBI" id="CHEBI:134019"/>
        <dbReference type="EC" id="1.11.1.12"/>
    </reaction>
    <physiologicalReaction direction="left-to-right" evidence="13">
        <dbReference type="Rhea" id="RHEA:19058"/>
    </physiologicalReaction>
</comment>
<feature type="region of interest" description="Disordered" evidence="22">
    <location>
        <begin position="1"/>
        <end position="72"/>
    </location>
</feature>
<comment type="subunit">
    <text evidence="18">Monomer. Has a tendency to form higher mass oligomers. Interacts with FUNDC1; this interaction promotes GPX4 recruitment into mitochondria through TOM/TIM complex where it is degraded by mitophagy.</text>
</comment>
<evidence type="ECO:0000256" key="14">
    <source>
        <dbReference type="ARBA" id="ARBA00036240"/>
    </source>
</evidence>
<dbReference type="CDD" id="cd00340">
    <property type="entry name" value="GSH_Peroxidase"/>
    <property type="match status" value="1"/>
</dbReference>
<dbReference type="GO" id="GO:0006979">
    <property type="term" value="P:response to oxidative stress"/>
    <property type="evidence" value="ECO:0007669"/>
    <property type="project" value="InterPro"/>
</dbReference>
<evidence type="ECO:0000256" key="1">
    <source>
        <dbReference type="ARBA" id="ARBA00004173"/>
    </source>
</evidence>
<evidence type="ECO:0000256" key="21">
    <source>
        <dbReference type="ARBA" id="ARBA00060268"/>
    </source>
</evidence>
<comment type="function">
    <text evidence="19">Specifically able to suppress the production of leukotriene and prostaglandin in response to several stimuli by reducing fatty acid hydroperoxide.</text>
</comment>
<evidence type="ECO:0000256" key="6">
    <source>
        <dbReference type="ARBA" id="ARBA00022553"/>
    </source>
</evidence>
<keyword evidence="7" id="KW-0575">Peroxidase</keyword>
<evidence type="ECO:0000256" key="11">
    <source>
        <dbReference type="ARBA" id="ARBA00023098"/>
    </source>
</evidence>
<keyword evidence="24" id="KW-1185">Reference proteome</keyword>
<keyword evidence="9" id="KW-0809">Transit peptide</keyword>
<keyword evidence="5" id="KW-0963">Cytoplasm</keyword>
<evidence type="ECO:0000256" key="16">
    <source>
        <dbReference type="ARBA" id="ARBA00039119"/>
    </source>
</evidence>
<dbReference type="GO" id="GO:0004602">
    <property type="term" value="F:glutathione peroxidase activity"/>
    <property type="evidence" value="ECO:0007669"/>
    <property type="project" value="TreeGrafter"/>
</dbReference>
<comment type="catalytic activity">
    <reaction evidence="15">
        <text>(12S)-hydroperoxy-(5Z,8Z,10E,14Z)-eicosatetraenoate + 2 glutathione = (12S)-hydroxy-(5Z,8Z,10E,14Z)-eicosatetraenoate + glutathione disulfide + H2O</text>
        <dbReference type="Rhea" id="RHEA:50708"/>
        <dbReference type="ChEBI" id="CHEBI:15377"/>
        <dbReference type="ChEBI" id="CHEBI:57444"/>
        <dbReference type="ChEBI" id="CHEBI:57925"/>
        <dbReference type="ChEBI" id="CHEBI:58297"/>
        <dbReference type="ChEBI" id="CHEBI:90680"/>
    </reaction>
    <physiologicalReaction direction="left-to-right" evidence="15">
        <dbReference type="Rhea" id="RHEA:50709"/>
    </physiologicalReaction>
</comment>
<dbReference type="FunFam" id="3.40.30.10:FF:000111">
    <property type="entry name" value="Glutathione peroxidase"/>
    <property type="match status" value="1"/>
</dbReference>
<dbReference type="SMR" id="A0AAU9YY65"/>
<evidence type="ECO:0000256" key="13">
    <source>
        <dbReference type="ARBA" id="ARBA00035814"/>
    </source>
</evidence>
<evidence type="ECO:0000256" key="2">
    <source>
        <dbReference type="ARBA" id="ARBA00004496"/>
    </source>
</evidence>
<dbReference type="PROSITE" id="PS00763">
    <property type="entry name" value="GLUTATHIONE_PEROXID_2"/>
    <property type="match status" value="1"/>
</dbReference>
<evidence type="ECO:0000256" key="20">
    <source>
        <dbReference type="ARBA" id="ARBA00057427"/>
    </source>
</evidence>
<accession>A0AAU9YY65</accession>
<evidence type="ECO:0000256" key="22">
    <source>
        <dbReference type="SAM" id="MobiDB-lite"/>
    </source>
</evidence>
<comment type="function">
    <text evidence="20">Required for male fertility by stabilizing the condensed chromatin in sperm nuclei.</text>
</comment>
<evidence type="ECO:0000256" key="17">
    <source>
        <dbReference type="ARBA" id="ARBA00042786"/>
    </source>
</evidence>
<evidence type="ECO:0000256" key="18">
    <source>
        <dbReference type="ARBA" id="ARBA00046929"/>
    </source>
</evidence>
<evidence type="ECO:0000256" key="7">
    <source>
        <dbReference type="ARBA" id="ARBA00022559"/>
    </source>
</evidence>
<comment type="subcellular location">
    <subcellularLocation>
        <location evidence="2">Cytoplasm</location>
    </subcellularLocation>
    <subcellularLocation>
        <location evidence="1">Mitochondrion</location>
    </subcellularLocation>
</comment>
<evidence type="ECO:0000256" key="9">
    <source>
        <dbReference type="ARBA" id="ARBA00022946"/>
    </source>
</evidence>
<evidence type="ECO:0000256" key="4">
    <source>
        <dbReference type="ARBA" id="ARBA00022473"/>
    </source>
</evidence>
<dbReference type="EC" id="1.11.1.12" evidence="16"/>
<keyword evidence="12" id="KW-0496">Mitochondrion</keyword>
<dbReference type="SUPFAM" id="SSF52833">
    <property type="entry name" value="Thioredoxin-like"/>
    <property type="match status" value="1"/>
</dbReference>
<comment type="similarity">
    <text evidence="3">Belongs to the glutathione peroxidase family.</text>
</comment>
<evidence type="ECO:0000256" key="5">
    <source>
        <dbReference type="ARBA" id="ARBA00022490"/>
    </source>
</evidence>
<dbReference type="Pfam" id="PF00255">
    <property type="entry name" value="GSHPx"/>
    <property type="match status" value="1"/>
</dbReference>
<evidence type="ECO:0000256" key="8">
    <source>
        <dbReference type="ARBA" id="ARBA00022933"/>
    </source>
</evidence>
<evidence type="ECO:0000256" key="19">
    <source>
        <dbReference type="ARBA" id="ARBA00053576"/>
    </source>
</evidence>
<keyword evidence="4" id="KW-0217">Developmental protein</keyword>
<dbReference type="InterPro" id="IPR000889">
    <property type="entry name" value="Glutathione_peroxidase"/>
</dbReference>
<proteinExistence type="inferred from homology"/>
<keyword evidence="8" id="KW-0712">Selenocysteine</keyword>
<dbReference type="EMBL" id="CALSGD010000538">
    <property type="protein sequence ID" value="CAH6779320.1"/>
    <property type="molecule type" value="Genomic_DNA"/>
</dbReference>
<dbReference type="PROSITE" id="PS51355">
    <property type="entry name" value="GLUTATHIONE_PEROXID_3"/>
    <property type="match status" value="1"/>
</dbReference>
<evidence type="ECO:0000256" key="12">
    <source>
        <dbReference type="ARBA" id="ARBA00023128"/>
    </source>
</evidence>
<dbReference type="InterPro" id="IPR036249">
    <property type="entry name" value="Thioredoxin-like_sf"/>
</dbReference>
<dbReference type="GO" id="GO:0005739">
    <property type="term" value="C:mitochondrion"/>
    <property type="evidence" value="ECO:0007669"/>
    <property type="project" value="UniProtKB-SubCell"/>
</dbReference>
<comment type="catalytic activity">
    <reaction evidence="14">
        <text>(13S)-hydroperoxy-(9Z,11E)-octadecadienoate + 2 glutathione = (13S)-hydroxy-(9Z,11E)-octadecadienoate + glutathione disulfide + H2O</text>
        <dbReference type="Rhea" id="RHEA:48888"/>
        <dbReference type="ChEBI" id="CHEBI:15377"/>
        <dbReference type="ChEBI" id="CHEBI:57466"/>
        <dbReference type="ChEBI" id="CHEBI:57925"/>
        <dbReference type="ChEBI" id="CHEBI:58297"/>
        <dbReference type="ChEBI" id="CHEBI:90850"/>
    </reaction>
    <physiologicalReaction direction="left-to-right" evidence="14">
        <dbReference type="Rhea" id="RHEA:48889"/>
    </physiologicalReaction>
</comment>